<dbReference type="Proteomes" id="UP000000841">
    <property type="component" value="Chromosome"/>
</dbReference>
<keyword evidence="3" id="KW-0949">S-adenosyl-L-methionine</keyword>
<reference evidence="5 6" key="1">
    <citation type="journal article" date="2009" name="Stand. Genomic Sci.">
        <title>Complete genome sequence of Saccharomonospora viridis type strain (P101).</title>
        <authorList>
            <person name="Pati A."/>
            <person name="Sikorski J."/>
            <person name="Nolan M."/>
            <person name="Lapidus A."/>
            <person name="Copeland A."/>
            <person name="Glavina Del Rio T."/>
            <person name="Lucas S."/>
            <person name="Chen F."/>
            <person name="Tice H."/>
            <person name="Pitluck S."/>
            <person name="Cheng J.F."/>
            <person name="Chertkov O."/>
            <person name="Brettin T."/>
            <person name="Han C."/>
            <person name="Detter J.C."/>
            <person name="Kuske C."/>
            <person name="Bruce D."/>
            <person name="Goodwin L."/>
            <person name="Chain P."/>
            <person name="D'haeseleer P."/>
            <person name="Chen A."/>
            <person name="Palaniappan K."/>
            <person name="Ivanova N."/>
            <person name="Mavromatis K."/>
            <person name="Mikhailova N."/>
            <person name="Rohde M."/>
            <person name="Tindall B.J."/>
            <person name="Goker M."/>
            <person name="Bristow J."/>
            <person name="Eisen J.A."/>
            <person name="Markowitz V."/>
            <person name="Hugenholtz P."/>
            <person name="Kyrpides N.C."/>
            <person name="Klenk H.P."/>
        </authorList>
    </citation>
    <scope>NUCLEOTIDE SEQUENCE [LARGE SCALE GENOMIC DNA]</scope>
    <source>
        <strain evidence="6">ATCC 15386 / DSM 43017 / JCM 3036 / NBRC 12207 / P101</strain>
    </source>
</reference>
<gene>
    <name evidence="5" type="ordered locus">Svir_19610</name>
</gene>
<dbReference type="HOGENOM" id="CLU_037990_10_3_11"/>
<dbReference type="SUPFAM" id="SSF53335">
    <property type="entry name" value="S-adenosyl-L-methionine-dependent methyltransferases"/>
    <property type="match status" value="1"/>
</dbReference>
<organism evidence="5 6">
    <name type="scientific">Saccharomonospora viridis (strain ATCC 15386 / DSM 43017 / JCM 3036 / CCUG 5913 / NBRC 12207 / NCIMB 9602 / P101)</name>
    <name type="common">Thermoactinomyces viridis</name>
    <dbReference type="NCBI Taxonomy" id="471857"/>
    <lineage>
        <taxon>Bacteria</taxon>
        <taxon>Bacillati</taxon>
        <taxon>Actinomycetota</taxon>
        <taxon>Actinomycetes</taxon>
        <taxon>Pseudonocardiales</taxon>
        <taxon>Pseudonocardiaceae</taxon>
        <taxon>Saccharomonospora</taxon>
    </lineage>
</organism>
<dbReference type="GO" id="GO:0008168">
    <property type="term" value="F:methyltransferase activity"/>
    <property type="evidence" value="ECO:0007669"/>
    <property type="project" value="UniProtKB-KW"/>
</dbReference>
<dbReference type="InterPro" id="IPR029063">
    <property type="entry name" value="SAM-dependent_MTases_sf"/>
</dbReference>
<name>C7MV28_SACVD</name>
<dbReference type="Gene3D" id="3.40.50.150">
    <property type="entry name" value="Vaccinia Virus protein VP39"/>
    <property type="match status" value="1"/>
</dbReference>
<evidence type="ECO:0000256" key="1">
    <source>
        <dbReference type="ARBA" id="ARBA00022603"/>
    </source>
</evidence>
<dbReference type="eggNOG" id="COG2226">
    <property type="taxonomic scope" value="Bacteria"/>
</dbReference>
<dbReference type="PANTHER" id="PTHR43464">
    <property type="entry name" value="METHYLTRANSFERASE"/>
    <property type="match status" value="1"/>
</dbReference>
<dbReference type="PANTHER" id="PTHR43464:SF19">
    <property type="entry name" value="UBIQUINONE BIOSYNTHESIS O-METHYLTRANSFERASE, MITOCHONDRIAL"/>
    <property type="match status" value="1"/>
</dbReference>
<evidence type="ECO:0000313" key="5">
    <source>
        <dbReference type="EMBL" id="ACU96980.1"/>
    </source>
</evidence>
<evidence type="ECO:0000313" key="6">
    <source>
        <dbReference type="Proteomes" id="UP000000841"/>
    </source>
</evidence>
<dbReference type="AlphaFoldDB" id="C7MV28"/>
<accession>C7MV28</accession>
<sequence length="207" mass="23695">MMLMNRVETALVNSPPRRWLQRYYEVPWMRRLGGPLPPGARVLELGCGPGYGTQLILDRFGAGHVDAIDLDPAMITRARRRLTRRYGQRVRLAQGSATDLHTTLGEPLSRYDAVFDFAIIHHIPHWPDALAEIARVLTPGGRFYFDEVTALALATSTYRLLFDHPAENRFTAEEFLSELARHHLVVDQQYLTRRRGRYVLGVATYRP</sequence>
<dbReference type="STRING" id="471857.Svir_19610"/>
<keyword evidence="5" id="KW-0830">Ubiquinone</keyword>
<feature type="domain" description="Methyltransferase" evidence="4">
    <location>
        <begin position="42"/>
        <end position="141"/>
    </location>
</feature>
<dbReference type="CDD" id="cd02440">
    <property type="entry name" value="AdoMet_MTases"/>
    <property type="match status" value="1"/>
</dbReference>
<dbReference type="InterPro" id="IPR041698">
    <property type="entry name" value="Methyltransf_25"/>
</dbReference>
<keyword evidence="6" id="KW-1185">Reference proteome</keyword>
<dbReference type="GO" id="GO:0032259">
    <property type="term" value="P:methylation"/>
    <property type="evidence" value="ECO:0007669"/>
    <property type="project" value="UniProtKB-KW"/>
</dbReference>
<keyword evidence="1 5" id="KW-0489">Methyltransferase</keyword>
<evidence type="ECO:0000259" key="4">
    <source>
        <dbReference type="Pfam" id="PF13649"/>
    </source>
</evidence>
<evidence type="ECO:0000256" key="2">
    <source>
        <dbReference type="ARBA" id="ARBA00022679"/>
    </source>
</evidence>
<protein>
    <submittedName>
        <fullName evidence="5">Methylase involved in ubiquinone/menaquinone biosynthesis</fullName>
    </submittedName>
</protein>
<dbReference type="KEGG" id="svi:Svir_19610"/>
<proteinExistence type="predicted"/>
<evidence type="ECO:0000256" key="3">
    <source>
        <dbReference type="ARBA" id="ARBA00022691"/>
    </source>
</evidence>
<keyword evidence="2" id="KW-0808">Transferase</keyword>
<dbReference type="Pfam" id="PF13649">
    <property type="entry name" value="Methyltransf_25"/>
    <property type="match status" value="1"/>
</dbReference>
<dbReference type="EMBL" id="CP001683">
    <property type="protein sequence ID" value="ACU96980.1"/>
    <property type="molecule type" value="Genomic_DNA"/>
</dbReference>